<sequence length="576" mass="65112">MTANLTRVGDTIYTEIETDDDTTVGEIKKSYKATDVFYALGTKSEKINAKKALVLINPRDHSQDTDDSSQCRKRLGLKAGDISISLKNIKEGRLYIQSTSATRKVAAGSMILLNIPGTRLPLDSKKDDTESEDEEDEPEAEEESEDCEEVVEEENSKTTSKLIKEEIPTEQRPVKATTATEVIQQVHVEEHNSNAVKSVKMTEQLPPFRFPDQFDRASVQQRNIWIASVLGQCQKALLDLSFETTTTGSVNVALTLDTLPSDALEIIARTLACDGRPYVDEKSLFFTSPMDHESLTHLSMVNKTMHHMMMPILSRIREIRAKRHLVYRQSCAVPILETVEGELRADQLTLSRYAGLPYLKRGEKWPVCNSKRCLGKSQPQEFVLQIDLSEVPSGICDVVGREGLLQFFYCAMCCHPTECFEGNELVRIVHPKSKEKMSLPKLPPNMDMMEFSVVQLITGWKVKDDYPGHYPYKLKDTPYWTATDGLNFPYEEDENGARIYNTDKFGGWPDPVNPGEHGDCWPVLCKECNREMIVVFSFAPDAMDSIGDGFLMERMMLLMCDQHEEKIFTAHGTNYT</sequence>
<dbReference type="InterPro" id="IPR035948">
    <property type="entry name" value="YwqG-like_sf"/>
</dbReference>
<evidence type="ECO:0000256" key="1">
    <source>
        <dbReference type="SAM" id="MobiDB-lite"/>
    </source>
</evidence>
<proteinExistence type="predicted"/>
<name>A0A2P6N1D3_9EUKA</name>
<dbReference type="SUPFAM" id="SSF103032">
    <property type="entry name" value="Hypothetical protein YwqG"/>
    <property type="match status" value="1"/>
</dbReference>
<feature type="compositionally biased region" description="Acidic residues" evidence="1">
    <location>
        <begin position="129"/>
        <end position="153"/>
    </location>
</feature>
<dbReference type="Pfam" id="PF09234">
    <property type="entry name" value="DUF1963"/>
    <property type="match status" value="1"/>
</dbReference>
<keyword evidence="3" id="KW-1185">Reference proteome</keyword>
<accession>A0A2P6N1D3</accession>
<dbReference type="InParanoid" id="A0A2P6N1D3"/>
<dbReference type="Proteomes" id="UP000241769">
    <property type="component" value="Unassembled WGS sequence"/>
</dbReference>
<reference evidence="2 3" key="1">
    <citation type="journal article" date="2018" name="Genome Biol. Evol.">
        <title>Multiple Roots of Fruiting Body Formation in Amoebozoa.</title>
        <authorList>
            <person name="Hillmann F."/>
            <person name="Forbes G."/>
            <person name="Novohradska S."/>
            <person name="Ferling I."/>
            <person name="Riege K."/>
            <person name="Groth M."/>
            <person name="Westermann M."/>
            <person name="Marz M."/>
            <person name="Spaller T."/>
            <person name="Winckler T."/>
            <person name="Schaap P."/>
            <person name="Glockner G."/>
        </authorList>
    </citation>
    <scope>NUCLEOTIDE SEQUENCE [LARGE SCALE GENOMIC DNA]</scope>
    <source>
        <strain evidence="2 3">Jena</strain>
    </source>
</reference>
<dbReference type="InterPro" id="IPR015315">
    <property type="entry name" value="DUF1963"/>
</dbReference>
<dbReference type="AlphaFoldDB" id="A0A2P6N1D3"/>
<organism evidence="2 3">
    <name type="scientific">Planoprotostelium fungivorum</name>
    <dbReference type="NCBI Taxonomy" id="1890364"/>
    <lineage>
        <taxon>Eukaryota</taxon>
        <taxon>Amoebozoa</taxon>
        <taxon>Evosea</taxon>
        <taxon>Variosea</taxon>
        <taxon>Cavosteliida</taxon>
        <taxon>Cavosteliaceae</taxon>
        <taxon>Planoprotostelium</taxon>
    </lineage>
</organism>
<dbReference type="EMBL" id="MDYQ01000255">
    <property type="protein sequence ID" value="PRP77767.1"/>
    <property type="molecule type" value="Genomic_DNA"/>
</dbReference>
<gene>
    <name evidence="2" type="ORF">PROFUN_14128</name>
</gene>
<comment type="caution">
    <text evidence="2">The sequence shown here is derived from an EMBL/GenBank/DDBJ whole genome shotgun (WGS) entry which is preliminary data.</text>
</comment>
<evidence type="ECO:0000313" key="2">
    <source>
        <dbReference type="EMBL" id="PRP77767.1"/>
    </source>
</evidence>
<dbReference type="Gene3D" id="2.30.320.10">
    <property type="entry name" value="YwqG-like"/>
    <property type="match status" value="1"/>
</dbReference>
<evidence type="ECO:0000313" key="3">
    <source>
        <dbReference type="Proteomes" id="UP000241769"/>
    </source>
</evidence>
<protein>
    <submittedName>
        <fullName evidence="2">Uncharacterized protein</fullName>
    </submittedName>
</protein>
<feature type="region of interest" description="Disordered" evidence="1">
    <location>
        <begin position="118"/>
        <end position="161"/>
    </location>
</feature>